<keyword evidence="2" id="KW-1185">Reference proteome</keyword>
<evidence type="ECO:0000313" key="2">
    <source>
        <dbReference type="Proteomes" id="UP001383192"/>
    </source>
</evidence>
<dbReference type="AlphaFoldDB" id="A0AAW0DDI1"/>
<protein>
    <recommendedName>
        <fullName evidence="3">F-box domain-containing protein</fullName>
    </recommendedName>
</protein>
<evidence type="ECO:0000313" key="1">
    <source>
        <dbReference type="EMBL" id="KAK7049442.1"/>
    </source>
</evidence>
<dbReference type="EMBL" id="JAYKXP010000017">
    <property type="protein sequence ID" value="KAK7049442.1"/>
    <property type="molecule type" value="Genomic_DNA"/>
</dbReference>
<sequence>MDTVSRKELPLELLHEIVTLAARNPRRSNETLLTFCLVSKAFKNIAIPFLYEGITISTRSIGKSVRCLKALGENCMLARAVRVLSVYIDDPHVFLNSFHRLVMRAIPHMSSLSRLNIRDYDRGVGRYLLEHRTLSRVRCWSLTLPSNVYQNSLPGFLAGHHHSLEVLSVSTTDKKLVVFPQTLTEGMCFSELETLELSCFDFDYEKLAHGDVVSIVALVVDWAKGQKEAIYLEHFGLTVGTGSDIDTAPFIDELSSAIPSLDSVWINFGSPKKFGPLLTEEARYQVGEYLARMPELRVFSWDDPLHSVGFDLDDRAIYEDIRLIQYFGEKCPTLEECAVPGHTYFWTRITGSAWAPSTYEFLYQLLYHKTYPAFDVLFRHLESASGSSPAVIRCMERYRRADARSREVTKDLMVMMVYLGAFDDAYDSDYETLKSAEKYDYEGRIRRLLTVNSLGLR</sequence>
<evidence type="ECO:0008006" key="3">
    <source>
        <dbReference type="Google" id="ProtNLM"/>
    </source>
</evidence>
<accession>A0AAW0DDI1</accession>
<reference evidence="1 2" key="1">
    <citation type="submission" date="2024-01" db="EMBL/GenBank/DDBJ databases">
        <title>A draft genome for a cacao thread blight-causing isolate of Paramarasmius palmivorus.</title>
        <authorList>
            <person name="Baruah I.K."/>
            <person name="Bukari Y."/>
            <person name="Amoako-Attah I."/>
            <person name="Meinhardt L.W."/>
            <person name="Bailey B.A."/>
            <person name="Cohen S.P."/>
        </authorList>
    </citation>
    <scope>NUCLEOTIDE SEQUENCE [LARGE SCALE GENOMIC DNA]</scope>
    <source>
        <strain evidence="1 2">GH-12</strain>
    </source>
</reference>
<dbReference type="Proteomes" id="UP001383192">
    <property type="component" value="Unassembled WGS sequence"/>
</dbReference>
<name>A0AAW0DDI1_9AGAR</name>
<proteinExistence type="predicted"/>
<comment type="caution">
    <text evidence="1">The sequence shown here is derived from an EMBL/GenBank/DDBJ whole genome shotgun (WGS) entry which is preliminary data.</text>
</comment>
<gene>
    <name evidence="1" type="ORF">VNI00_006048</name>
</gene>
<organism evidence="1 2">
    <name type="scientific">Paramarasmius palmivorus</name>
    <dbReference type="NCBI Taxonomy" id="297713"/>
    <lineage>
        <taxon>Eukaryota</taxon>
        <taxon>Fungi</taxon>
        <taxon>Dikarya</taxon>
        <taxon>Basidiomycota</taxon>
        <taxon>Agaricomycotina</taxon>
        <taxon>Agaricomycetes</taxon>
        <taxon>Agaricomycetidae</taxon>
        <taxon>Agaricales</taxon>
        <taxon>Marasmiineae</taxon>
        <taxon>Marasmiaceae</taxon>
        <taxon>Paramarasmius</taxon>
    </lineage>
</organism>